<keyword evidence="3" id="KW-1185">Reference proteome</keyword>
<reference evidence="2 3" key="1">
    <citation type="submission" date="2018-06" db="EMBL/GenBank/DDBJ databases">
        <title>Comparative genomics reveals the genomic features of Rhizophagus irregularis, R. cerebriforme, R. diaphanum and Gigaspora rosea, and their symbiotic lifestyle signature.</title>
        <authorList>
            <person name="Morin E."/>
            <person name="San Clemente H."/>
            <person name="Chen E.C.H."/>
            <person name="De La Providencia I."/>
            <person name="Hainaut M."/>
            <person name="Kuo A."/>
            <person name="Kohler A."/>
            <person name="Murat C."/>
            <person name="Tang N."/>
            <person name="Roy S."/>
            <person name="Loubradou J."/>
            <person name="Henrissat B."/>
            <person name="Grigoriev I.V."/>
            <person name="Corradi N."/>
            <person name="Roux C."/>
            <person name="Martin F.M."/>
        </authorList>
    </citation>
    <scope>NUCLEOTIDE SEQUENCE [LARGE SCALE GENOMIC DNA]</scope>
    <source>
        <strain evidence="2 3">DAOM 194757</strain>
    </source>
</reference>
<comment type="caution">
    <text evidence="2">The sequence shown here is derived from an EMBL/GenBank/DDBJ whole genome shotgun (WGS) entry which is preliminary data.</text>
</comment>
<name>A0A397V415_9GLOM</name>
<accession>A0A397V415</accession>
<proteinExistence type="predicted"/>
<keyword evidence="1" id="KW-0472">Membrane</keyword>
<organism evidence="2 3">
    <name type="scientific">Gigaspora rosea</name>
    <dbReference type="NCBI Taxonomy" id="44941"/>
    <lineage>
        <taxon>Eukaryota</taxon>
        <taxon>Fungi</taxon>
        <taxon>Fungi incertae sedis</taxon>
        <taxon>Mucoromycota</taxon>
        <taxon>Glomeromycotina</taxon>
        <taxon>Glomeromycetes</taxon>
        <taxon>Diversisporales</taxon>
        <taxon>Gigasporaceae</taxon>
        <taxon>Gigaspora</taxon>
    </lineage>
</organism>
<keyword evidence="1" id="KW-1133">Transmembrane helix</keyword>
<feature type="transmembrane region" description="Helical" evidence="1">
    <location>
        <begin position="93"/>
        <end position="111"/>
    </location>
</feature>
<protein>
    <submittedName>
        <fullName evidence="2">Uncharacterized protein</fullName>
    </submittedName>
</protein>
<evidence type="ECO:0000313" key="3">
    <source>
        <dbReference type="Proteomes" id="UP000266673"/>
    </source>
</evidence>
<dbReference type="EMBL" id="QKWP01000682">
    <property type="protein sequence ID" value="RIB16358.1"/>
    <property type="molecule type" value="Genomic_DNA"/>
</dbReference>
<sequence>MWLLSSRMRAETCMHSLVVVFFGTSAPIPVNTYLPSVMPCSFWSESAWIANRAGSFYGCYIKVIAFCLNVLLEKDCIAVGGKVSGVGRFHFVVVVRHSVLVLGVHAWFVLGQYAMEALVWIAVLGCASVAVNFLICTWCGVRARSSSEVICERCKFLFTAFMRQVL</sequence>
<feature type="transmembrane region" description="Helical" evidence="1">
    <location>
        <begin position="12"/>
        <end position="34"/>
    </location>
</feature>
<feature type="transmembrane region" description="Helical" evidence="1">
    <location>
        <begin position="117"/>
        <end position="141"/>
    </location>
</feature>
<evidence type="ECO:0000313" key="2">
    <source>
        <dbReference type="EMBL" id="RIB16358.1"/>
    </source>
</evidence>
<dbReference type="Proteomes" id="UP000266673">
    <property type="component" value="Unassembled WGS sequence"/>
</dbReference>
<feature type="transmembrane region" description="Helical" evidence="1">
    <location>
        <begin position="54"/>
        <end position="72"/>
    </location>
</feature>
<keyword evidence="1" id="KW-0812">Transmembrane</keyword>
<evidence type="ECO:0000256" key="1">
    <source>
        <dbReference type="SAM" id="Phobius"/>
    </source>
</evidence>
<gene>
    <name evidence="2" type="ORF">C2G38_2038641</name>
</gene>
<dbReference type="AlphaFoldDB" id="A0A397V415"/>